<evidence type="ECO:0008006" key="3">
    <source>
        <dbReference type="Google" id="ProtNLM"/>
    </source>
</evidence>
<keyword evidence="1" id="KW-0472">Membrane</keyword>
<feature type="transmembrane region" description="Helical" evidence="1">
    <location>
        <begin position="53"/>
        <end position="76"/>
    </location>
</feature>
<keyword evidence="1" id="KW-0812">Transmembrane</keyword>
<proteinExistence type="predicted"/>
<evidence type="ECO:0000256" key="1">
    <source>
        <dbReference type="SAM" id="Phobius"/>
    </source>
</evidence>
<sequence>MYVCIDMNCKFLANNSSLCTSMFYIYQLQIMQKLVIMYVCMDINCKLSNKSSLCMFVYQLEIIQQIVIMFVVYINYKLSKKSSLCSYINCELFNKSSLCLLYNCIPIANYATINKKNRHYVCVYISIS</sequence>
<dbReference type="EMBL" id="HBUF01542597">
    <property type="protein sequence ID" value="CAG6755626.1"/>
    <property type="molecule type" value="Transcribed_RNA"/>
</dbReference>
<evidence type="ECO:0000313" key="2">
    <source>
        <dbReference type="EMBL" id="CAG6755626.1"/>
    </source>
</evidence>
<accession>A0A8D8ZYQ8</accession>
<protein>
    <recommendedName>
        <fullName evidence="3">Transmembrane protein</fullName>
    </recommendedName>
</protein>
<reference evidence="2" key="1">
    <citation type="submission" date="2021-05" db="EMBL/GenBank/DDBJ databases">
        <authorList>
            <person name="Alioto T."/>
            <person name="Alioto T."/>
            <person name="Gomez Garrido J."/>
        </authorList>
    </citation>
    <scope>NUCLEOTIDE SEQUENCE</scope>
</reference>
<dbReference type="AlphaFoldDB" id="A0A8D8ZYQ8"/>
<keyword evidence="1" id="KW-1133">Transmembrane helix</keyword>
<name>A0A8D8ZYQ8_9HEMI</name>
<organism evidence="2">
    <name type="scientific">Cacopsylla melanoneura</name>
    <dbReference type="NCBI Taxonomy" id="428564"/>
    <lineage>
        <taxon>Eukaryota</taxon>
        <taxon>Metazoa</taxon>
        <taxon>Ecdysozoa</taxon>
        <taxon>Arthropoda</taxon>
        <taxon>Hexapoda</taxon>
        <taxon>Insecta</taxon>
        <taxon>Pterygota</taxon>
        <taxon>Neoptera</taxon>
        <taxon>Paraneoptera</taxon>
        <taxon>Hemiptera</taxon>
        <taxon>Sternorrhyncha</taxon>
        <taxon>Psylloidea</taxon>
        <taxon>Psyllidae</taxon>
        <taxon>Psyllinae</taxon>
        <taxon>Cacopsylla</taxon>
    </lineage>
</organism>